<dbReference type="Pfam" id="PF02620">
    <property type="entry name" value="YceD"/>
    <property type="match status" value="1"/>
</dbReference>
<evidence type="ECO:0000313" key="1">
    <source>
        <dbReference type="EMBL" id="AND78733.1"/>
    </source>
</evidence>
<dbReference type="InterPro" id="IPR003772">
    <property type="entry name" value="YceD"/>
</dbReference>
<dbReference type="OrthoDB" id="9790372at2"/>
<proteinExistence type="predicted"/>
<keyword evidence="2" id="KW-1185">Reference proteome</keyword>
<dbReference type="RefSeq" id="WP_067060228.1">
    <property type="nucleotide sequence ID" value="NZ_CP014699.1"/>
</dbReference>
<evidence type="ECO:0000313" key="2">
    <source>
        <dbReference type="Proteomes" id="UP000077317"/>
    </source>
</evidence>
<dbReference type="Proteomes" id="UP000077317">
    <property type="component" value="Chromosome"/>
</dbReference>
<sequence length="177" mass="19628">MFSIAELKKRPEGIDFDQSLSVSDELIARNPDILDVKDVRAKGNVSYDDGLFLLNYELTYLLELPSSRSLQPVVLKQKQTVAEVFAEQSELTSKREFADQDLLLLVDGPNIDLAESVIDNILLSVPLQVLTDDEQTAADLPAGESWAVLTEEQYQSLKAEKREASSPFAALDGLLDE</sequence>
<dbReference type="AlphaFoldDB" id="A0A172Q5H9"/>
<organism evidence="1 2">
    <name type="scientific">Streptococcus pantholopis</name>
    <dbReference type="NCBI Taxonomy" id="1811193"/>
    <lineage>
        <taxon>Bacteria</taxon>
        <taxon>Bacillati</taxon>
        <taxon>Bacillota</taxon>
        <taxon>Bacilli</taxon>
        <taxon>Lactobacillales</taxon>
        <taxon>Streptococcaceae</taxon>
        <taxon>Streptococcus</taxon>
    </lineage>
</organism>
<reference evidence="1 2" key="1">
    <citation type="journal article" date="2016" name="Int. J. Syst. Evol. Microbiol.">
        <title>Streptococcuspantholopis sp. nov., isolated from faeces of the Tibetan antelope (Pantholops hodgsonii).</title>
        <authorList>
            <person name="Bai X."/>
            <person name="Xiong Y."/>
            <person name="Lu S."/>
            <person name="Jin D."/>
            <person name="Lai X."/>
            <person name="Yang J."/>
            <person name="Niu L."/>
            <person name="Hu S."/>
            <person name="Meng X."/>
            <person name="Pu J."/>
            <person name="Ye C."/>
            <person name="Xu J."/>
        </authorList>
    </citation>
    <scope>NUCLEOTIDE SEQUENCE [LARGE SCALE GENOMIC DNA]</scope>
    <source>
        <strain evidence="1 2">TA 26</strain>
    </source>
</reference>
<dbReference type="GO" id="GO:0003677">
    <property type="term" value="F:DNA binding"/>
    <property type="evidence" value="ECO:0007669"/>
    <property type="project" value="UniProtKB-KW"/>
</dbReference>
<keyword evidence="1" id="KW-0238">DNA-binding</keyword>
<gene>
    <name evidence="1" type="ORF">A0O21_01150</name>
</gene>
<accession>A0A172Q5H9</accession>
<dbReference type="STRING" id="1811193.A0O21_01150"/>
<reference evidence="2" key="2">
    <citation type="submission" date="2016-03" db="EMBL/GenBank/DDBJ databases">
        <title>Streptococcus antelopensis sp. nov., isolated from the feces of the Tibetan antelope (Pantholops hodgsonii) in Hoh Xil National Nature Reserve, Qinghai, China.</title>
        <authorList>
            <person name="Bai X."/>
        </authorList>
    </citation>
    <scope>NUCLEOTIDE SEQUENCE [LARGE SCALE GENOMIC DNA]</scope>
    <source>
        <strain evidence="2">TA 26</strain>
    </source>
</reference>
<protein>
    <submittedName>
        <fullName evidence="1">DNA-binding protein</fullName>
    </submittedName>
</protein>
<dbReference type="KEGG" id="spat:A0O21_01150"/>
<name>A0A172Q5H9_9STRE</name>
<dbReference type="EMBL" id="CP014699">
    <property type="protein sequence ID" value="AND78733.1"/>
    <property type="molecule type" value="Genomic_DNA"/>
</dbReference>